<feature type="transmembrane region" description="Helical" evidence="1">
    <location>
        <begin position="28"/>
        <end position="49"/>
    </location>
</feature>
<dbReference type="RefSeq" id="WP_185383011.1">
    <property type="nucleotide sequence ID" value="NZ_JAAROV010000007.1"/>
</dbReference>
<keyword evidence="1" id="KW-0812">Transmembrane</keyword>
<dbReference type="AlphaFoldDB" id="A0A841Y6M8"/>
<keyword evidence="1" id="KW-1133">Transmembrane helix</keyword>
<dbReference type="Proteomes" id="UP000543379">
    <property type="component" value="Unassembled WGS sequence"/>
</dbReference>
<protein>
    <submittedName>
        <fullName evidence="2">Uncharacterized protein</fullName>
    </submittedName>
</protein>
<evidence type="ECO:0000313" key="2">
    <source>
        <dbReference type="EMBL" id="MBC1318365.1"/>
    </source>
</evidence>
<dbReference type="EMBL" id="JAAROV010000007">
    <property type="protein sequence ID" value="MBC1318365.1"/>
    <property type="molecule type" value="Genomic_DNA"/>
</dbReference>
<comment type="caution">
    <text evidence="2">The sequence shown here is derived from an EMBL/GenBank/DDBJ whole genome shotgun (WGS) entry which is preliminary data.</text>
</comment>
<proteinExistence type="predicted"/>
<organism evidence="2 3">
    <name type="scientific">Listeria booriae</name>
    <dbReference type="NCBI Taxonomy" id="1552123"/>
    <lineage>
        <taxon>Bacteria</taxon>
        <taxon>Bacillati</taxon>
        <taxon>Bacillota</taxon>
        <taxon>Bacilli</taxon>
        <taxon>Bacillales</taxon>
        <taxon>Listeriaceae</taxon>
        <taxon>Listeria</taxon>
    </lineage>
</organism>
<reference evidence="2 3" key="1">
    <citation type="submission" date="2020-03" db="EMBL/GenBank/DDBJ databases">
        <title>Soil Listeria distribution.</title>
        <authorList>
            <person name="Liao J."/>
            <person name="Wiedmann M."/>
        </authorList>
    </citation>
    <scope>NUCLEOTIDE SEQUENCE [LARGE SCALE GENOMIC DNA]</scope>
    <source>
        <strain evidence="2 3">FSL L7-1816</strain>
    </source>
</reference>
<evidence type="ECO:0000313" key="3">
    <source>
        <dbReference type="Proteomes" id="UP000543379"/>
    </source>
</evidence>
<gene>
    <name evidence="2" type="ORF">HB811_16425</name>
</gene>
<sequence length="62" mass="6286">MSQGGNLNPLVPMTGGGPLLGVAFLQGYPLMAATIGVALAAVTAGILFVNAKRKTSETQEEI</sequence>
<name>A0A841Y6M8_9LIST</name>
<keyword evidence="1" id="KW-0472">Membrane</keyword>
<evidence type="ECO:0000256" key="1">
    <source>
        <dbReference type="SAM" id="Phobius"/>
    </source>
</evidence>
<accession>A0A841Y6M8</accession>